<evidence type="ECO:0000256" key="4">
    <source>
        <dbReference type="PROSITE-ProRule" id="PRU00302"/>
    </source>
</evidence>
<evidence type="ECO:0000256" key="3">
    <source>
        <dbReference type="ARBA" id="ARBA00023157"/>
    </source>
</evidence>
<evidence type="ECO:0000313" key="7">
    <source>
        <dbReference type="EMBL" id="KAL3266541.1"/>
    </source>
</evidence>
<evidence type="ECO:0000256" key="5">
    <source>
        <dbReference type="SAM" id="SignalP"/>
    </source>
</evidence>
<feature type="chain" id="PRO_5044875427" description="Sushi domain-containing protein" evidence="5">
    <location>
        <begin position="22"/>
        <end position="256"/>
    </location>
</feature>
<feature type="domain" description="Sushi" evidence="6">
    <location>
        <begin position="89"/>
        <end position="154"/>
    </location>
</feature>
<dbReference type="Pfam" id="PF00084">
    <property type="entry name" value="Sushi"/>
    <property type="match status" value="3"/>
</dbReference>
<dbReference type="Proteomes" id="UP001516400">
    <property type="component" value="Unassembled WGS sequence"/>
</dbReference>
<comment type="caution">
    <text evidence="4">Lacks conserved residue(s) required for the propagation of feature annotation.</text>
</comment>
<dbReference type="PANTHER" id="PTHR45656">
    <property type="entry name" value="PROTEIN CBR-CLEC-78"/>
    <property type="match status" value="1"/>
</dbReference>
<proteinExistence type="predicted"/>
<dbReference type="PROSITE" id="PS50923">
    <property type="entry name" value="SUSHI"/>
    <property type="match status" value="2"/>
</dbReference>
<accession>A0ABD2MJG4</accession>
<feature type="signal peptide" evidence="5">
    <location>
        <begin position="1"/>
        <end position="21"/>
    </location>
</feature>
<feature type="domain" description="Sushi" evidence="6">
    <location>
        <begin position="160"/>
        <end position="224"/>
    </location>
</feature>
<gene>
    <name evidence="7" type="ORF">HHI36_010709</name>
</gene>
<sequence>MIFIKRNVWFISLAIIGKLFCHHCVTGEALFNTTEFQSENCDHVRIENAVLNVFEHRAEVSCVRGYDLEGPKDVKCFNGQWSPTPRCIPMCIAPLNLENGILTLNEVEDSEGNYHKGTLATYSCNKGYTLSPPESKFRVCEEGVWTGPTAKCFKIHQNPTECNRPPEILNGYFVSERNDQLNPFGVGQRLHYSCKEGYILKGSPVQLCLESGNWSPKIQPTCWKPQIVMRSSKRRESSSCGWLSYILWQNIKKYNF</sequence>
<evidence type="ECO:0000259" key="6">
    <source>
        <dbReference type="PROSITE" id="PS50923"/>
    </source>
</evidence>
<keyword evidence="3" id="KW-1015">Disulfide bond</keyword>
<organism evidence="7 8">
    <name type="scientific">Cryptolaemus montrouzieri</name>
    <dbReference type="NCBI Taxonomy" id="559131"/>
    <lineage>
        <taxon>Eukaryota</taxon>
        <taxon>Metazoa</taxon>
        <taxon>Ecdysozoa</taxon>
        <taxon>Arthropoda</taxon>
        <taxon>Hexapoda</taxon>
        <taxon>Insecta</taxon>
        <taxon>Pterygota</taxon>
        <taxon>Neoptera</taxon>
        <taxon>Endopterygota</taxon>
        <taxon>Coleoptera</taxon>
        <taxon>Polyphaga</taxon>
        <taxon>Cucujiformia</taxon>
        <taxon>Coccinelloidea</taxon>
        <taxon>Coccinellidae</taxon>
        <taxon>Scymninae</taxon>
        <taxon>Scymnini</taxon>
        <taxon>Cryptolaemus</taxon>
    </lineage>
</organism>
<dbReference type="PANTHER" id="PTHR45656:SF4">
    <property type="entry name" value="PROTEIN CBR-CLEC-78"/>
    <property type="match status" value="1"/>
</dbReference>
<dbReference type="SMART" id="SM00032">
    <property type="entry name" value="CCP"/>
    <property type="match status" value="3"/>
</dbReference>
<dbReference type="Gene3D" id="2.10.70.10">
    <property type="entry name" value="Complement Module, domain 1"/>
    <property type="match status" value="3"/>
</dbReference>
<protein>
    <recommendedName>
        <fullName evidence="6">Sushi domain-containing protein</fullName>
    </recommendedName>
</protein>
<keyword evidence="8" id="KW-1185">Reference proteome</keyword>
<evidence type="ECO:0000313" key="8">
    <source>
        <dbReference type="Proteomes" id="UP001516400"/>
    </source>
</evidence>
<dbReference type="CDD" id="cd00033">
    <property type="entry name" value="CCP"/>
    <property type="match status" value="3"/>
</dbReference>
<keyword evidence="1 5" id="KW-0732">Signal</keyword>
<dbReference type="InterPro" id="IPR035976">
    <property type="entry name" value="Sushi/SCR/CCP_sf"/>
</dbReference>
<dbReference type="InterPro" id="IPR000436">
    <property type="entry name" value="Sushi_SCR_CCP_dom"/>
</dbReference>
<dbReference type="EMBL" id="JABFTP020000001">
    <property type="protein sequence ID" value="KAL3266541.1"/>
    <property type="molecule type" value="Genomic_DNA"/>
</dbReference>
<dbReference type="SUPFAM" id="SSF57535">
    <property type="entry name" value="Complement control module/SCR domain"/>
    <property type="match status" value="3"/>
</dbReference>
<dbReference type="InterPro" id="IPR051277">
    <property type="entry name" value="SEZ6_CSMD_C4BPB_Regulators"/>
</dbReference>
<evidence type="ECO:0000256" key="2">
    <source>
        <dbReference type="ARBA" id="ARBA00022737"/>
    </source>
</evidence>
<keyword evidence="4" id="KW-0768">Sushi</keyword>
<keyword evidence="2" id="KW-0677">Repeat</keyword>
<dbReference type="AlphaFoldDB" id="A0ABD2MJG4"/>
<evidence type="ECO:0000256" key="1">
    <source>
        <dbReference type="ARBA" id="ARBA00022729"/>
    </source>
</evidence>
<reference evidence="7 8" key="1">
    <citation type="journal article" date="2021" name="BMC Biol.">
        <title>Horizontally acquired antibacterial genes associated with adaptive radiation of ladybird beetles.</title>
        <authorList>
            <person name="Li H.S."/>
            <person name="Tang X.F."/>
            <person name="Huang Y.H."/>
            <person name="Xu Z.Y."/>
            <person name="Chen M.L."/>
            <person name="Du X.Y."/>
            <person name="Qiu B.Y."/>
            <person name="Chen P.T."/>
            <person name="Zhang W."/>
            <person name="Slipinski A."/>
            <person name="Escalona H.E."/>
            <person name="Waterhouse R.M."/>
            <person name="Zwick A."/>
            <person name="Pang H."/>
        </authorList>
    </citation>
    <scope>NUCLEOTIDE SEQUENCE [LARGE SCALE GENOMIC DNA]</scope>
    <source>
        <strain evidence="7">SYSU2018</strain>
    </source>
</reference>
<name>A0ABD2MJG4_9CUCU</name>
<comment type="caution">
    <text evidence="7">The sequence shown here is derived from an EMBL/GenBank/DDBJ whole genome shotgun (WGS) entry which is preliminary data.</text>
</comment>